<dbReference type="EMBL" id="SWOV01000036">
    <property type="protein sequence ID" value="NFF88659.1"/>
    <property type="molecule type" value="Genomic_DNA"/>
</dbReference>
<dbReference type="Proteomes" id="UP000476820">
    <property type="component" value="Unassembled WGS sequence"/>
</dbReference>
<dbReference type="Pfam" id="PF12672">
    <property type="entry name" value="DUF3793"/>
    <property type="match status" value="1"/>
</dbReference>
<dbReference type="Proteomes" id="UP000473681">
    <property type="component" value="Unassembled WGS sequence"/>
</dbReference>
<dbReference type="OrthoDB" id="5393676at2"/>
<sequence>MMGEKISTFYNLLNGMEGKEYIETFISYNVALISARLKPSITLNLSKYDNKDIFYLWNIYGKDYLKRLNLDYVSLRDSDKSLIVLIYDKELLEKYINKKDNLKFLNCVGYDRELSAEDALNTLKDRYEVYNCPHELGIFLGYPLEDVKDFMECSNKKCLTCGYWKVYNSEHKAKTIFTLFDKVKEFTVTNIIEGKRANSLSLTLKNNFQKSHKIIFD</sequence>
<dbReference type="AlphaFoldDB" id="A0A0M1LHY0"/>
<gene>
    <name evidence="1" type="ORF">FC774_12400</name>
    <name evidence="2" type="ORF">FDB51_01505</name>
</gene>
<reference evidence="3 4" key="1">
    <citation type="submission" date="2019-04" db="EMBL/GenBank/DDBJ databases">
        <title>Genome sequencing of Clostridium botulinum Groups I-IV and Clostridium butyricum.</title>
        <authorList>
            <person name="Brunt J."/>
            <person name="Van Vliet A.H.M."/>
            <person name="Stringer S.C."/>
            <person name="Carter A.T."/>
            <person name="Peck M.W."/>
        </authorList>
    </citation>
    <scope>NUCLEOTIDE SEQUENCE [LARGE SCALE GENOMIC DNA]</scope>
    <source>
        <strain evidence="1 4">1605</strain>
        <strain evidence="2 3">CB-K-33E</strain>
    </source>
</reference>
<name>A0A0M1LHY0_CLOBO</name>
<protein>
    <submittedName>
        <fullName evidence="2">DUF3793 family protein</fullName>
    </submittedName>
</protein>
<organism evidence="2 3">
    <name type="scientific">Clostridium botulinum</name>
    <dbReference type="NCBI Taxonomy" id="1491"/>
    <lineage>
        <taxon>Bacteria</taxon>
        <taxon>Bacillati</taxon>
        <taxon>Bacillota</taxon>
        <taxon>Clostridia</taxon>
        <taxon>Eubacteriales</taxon>
        <taxon>Clostridiaceae</taxon>
        <taxon>Clostridium</taxon>
    </lineage>
</organism>
<evidence type="ECO:0000313" key="1">
    <source>
        <dbReference type="EMBL" id="NFF88659.1"/>
    </source>
</evidence>
<evidence type="ECO:0000313" key="2">
    <source>
        <dbReference type="EMBL" id="NFN33823.1"/>
    </source>
</evidence>
<dbReference type="InterPro" id="IPR024523">
    <property type="entry name" value="DUF3793"/>
</dbReference>
<proteinExistence type="predicted"/>
<dbReference type="EMBL" id="SWVK01000002">
    <property type="protein sequence ID" value="NFN33823.1"/>
    <property type="molecule type" value="Genomic_DNA"/>
</dbReference>
<evidence type="ECO:0000313" key="3">
    <source>
        <dbReference type="Proteomes" id="UP000473681"/>
    </source>
</evidence>
<evidence type="ECO:0000313" key="4">
    <source>
        <dbReference type="Proteomes" id="UP000476820"/>
    </source>
</evidence>
<comment type="caution">
    <text evidence="2">The sequence shown here is derived from an EMBL/GenBank/DDBJ whole genome shotgun (WGS) entry which is preliminary data.</text>
</comment>
<accession>A0A0M1LHY0</accession>